<dbReference type="EMBL" id="HG996469">
    <property type="protein sequence ID" value="CAG1841385.1"/>
    <property type="molecule type" value="Genomic_DNA"/>
</dbReference>
<dbReference type="AlphaFoldDB" id="A0A8D7A2B7"/>
<dbReference type="OrthoDB" id="764584at2759"/>
<sequence length="145" mass="16806">MEGIGTQVFRSIQSFWRHRGYRRLEGTKKQAKAIRLGGGGTNSRRLHRKARVVWPTLRLRLRAWPAPLRLMARMKNAYVETMLSLAGGEGRPSALNRVRSGSDALWGRRMPRARQMSSRSGDFERRMMQHIYNSIAEPELPYRAR</sequence>
<organism evidence="1">
    <name type="scientific">Musa acuminata subsp. malaccensis</name>
    <name type="common">Wild banana</name>
    <name type="synonym">Musa malaccensis</name>
    <dbReference type="NCBI Taxonomy" id="214687"/>
    <lineage>
        <taxon>Eukaryota</taxon>
        <taxon>Viridiplantae</taxon>
        <taxon>Streptophyta</taxon>
        <taxon>Embryophyta</taxon>
        <taxon>Tracheophyta</taxon>
        <taxon>Spermatophyta</taxon>
        <taxon>Magnoliopsida</taxon>
        <taxon>Liliopsida</taxon>
        <taxon>Zingiberales</taxon>
        <taxon>Musaceae</taxon>
        <taxon>Musa</taxon>
    </lineage>
</organism>
<accession>A0A8D7A2B7</accession>
<dbReference type="PANTHER" id="PTHR33702">
    <property type="entry name" value="BNAA09G40010D PROTEIN"/>
    <property type="match status" value="1"/>
</dbReference>
<protein>
    <submittedName>
        <fullName evidence="1">(wild Malaysian banana) hypothetical protein</fullName>
    </submittedName>
</protein>
<reference evidence="1" key="1">
    <citation type="submission" date="2021-03" db="EMBL/GenBank/DDBJ databases">
        <authorList>
            <consortium name="Genoscope - CEA"/>
            <person name="William W."/>
        </authorList>
    </citation>
    <scope>NUCLEOTIDE SEQUENCE</scope>
    <source>
        <strain evidence="1">Doubled-haploid Pahang</strain>
    </source>
</reference>
<gene>
    <name evidence="1" type="ORF">GSMUA_111800.1</name>
</gene>
<proteinExistence type="predicted"/>
<evidence type="ECO:0000313" key="1">
    <source>
        <dbReference type="EMBL" id="CAG1841385.1"/>
    </source>
</evidence>
<name>A0A8D7A2B7_MUSAM</name>
<dbReference type="PANTHER" id="PTHR33702:SF25">
    <property type="entry name" value="OS05G0575200 PROTEIN"/>
    <property type="match status" value="1"/>
</dbReference>